<protein>
    <submittedName>
        <fullName evidence="1">Uncharacterized protein</fullName>
    </submittedName>
</protein>
<keyword evidence="2" id="KW-1185">Reference proteome</keyword>
<reference evidence="1 2" key="1">
    <citation type="journal article" date="2019" name="Genome Biol. Evol.">
        <title>Insights into the evolution of the New World diploid cottons (Gossypium, subgenus Houzingenia) based on genome sequencing.</title>
        <authorList>
            <person name="Grover C.E."/>
            <person name="Arick M.A. 2nd"/>
            <person name="Thrash A."/>
            <person name="Conover J.L."/>
            <person name="Sanders W.S."/>
            <person name="Peterson D.G."/>
            <person name="Frelichowski J.E."/>
            <person name="Scheffler J.A."/>
            <person name="Scheffler B.E."/>
            <person name="Wendel J.F."/>
        </authorList>
    </citation>
    <scope>NUCLEOTIDE SEQUENCE [LARGE SCALE GENOMIC DNA]</scope>
    <source>
        <strain evidence="1">57</strain>
        <tissue evidence="1">Leaf</tissue>
    </source>
</reference>
<dbReference type="Proteomes" id="UP000593573">
    <property type="component" value="Unassembled WGS sequence"/>
</dbReference>
<accession>A0A7J8USW5</accession>
<comment type="caution">
    <text evidence="1">The sequence shown here is derived from an EMBL/GenBank/DDBJ whole genome shotgun (WGS) entry which is preliminary data.</text>
</comment>
<dbReference type="AlphaFoldDB" id="A0A7J8USW5"/>
<evidence type="ECO:0000313" key="1">
    <source>
        <dbReference type="EMBL" id="MBA0653334.1"/>
    </source>
</evidence>
<organism evidence="1 2">
    <name type="scientific">Gossypium klotzschianum</name>
    <dbReference type="NCBI Taxonomy" id="34286"/>
    <lineage>
        <taxon>Eukaryota</taxon>
        <taxon>Viridiplantae</taxon>
        <taxon>Streptophyta</taxon>
        <taxon>Embryophyta</taxon>
        <taxon>Tracheophyta</taxon>
        <taxon>Spermatophyta</taxon>
        <taxon>Magnoliopsida</taxon>
        <taxon>eudicotyledons</taxon>
        <taxon>Gunneridae</taxon>
        <taxon>Pentapetalae</taxon>
        <taxon>rosids</taxon>
        <taxon>malvids</taxon>
        <taxon>Malvales</taxon>
        <taxon>Malvaceae</taxon>
        <taxon>Malvoideae</taxon>
        <taxon>Gossypium</taxon>
    </lineage>
</organism>
<dbReference type="EMBL" id="JABFAB010000007">
    <property type="protein sequence ID" value="MBA0653334.1"/>
    <property type="molecule type" value="Genomic_DNA"/>
</dbReference>
<sequence length="134" mass="15102">MYRKSVIKTIGEMVGRVIKLDDNTGSALRGKFVRLAIMVDLYKPLVSKIKVDERIGDDVDLNLGTRSSGSKVNHEEAKEFGPWMLVDRRLRKVDRSKGSGKDVKESANLMGSHFNVLLNLRNNGIDAVQNIIWF</sequence>
<gene>
    <name evidence="1" type="ORF">Goklo_020524</name>
</gene>
<dbReference type="OrthoDB" id="984865at2759"/>
<evidence type="ECO:0000313" key="2">
    <source>
        <dbReference type="Proteomes" id="UP000593573"/>
    </source>
</evidence>
<proteinExistence type="predicted"/>
<name>A0A7J8USW5_9ROSI</name>